<dbReference type="InterPro" id="IPR036271">
    <property type="entry name" value="Tet_transcr_reg_TetR-rel_C_sf"/>
</dbReference>
<dbReference type="SUPFAM" id="SSF46689">
    <property type="entry name" value="Homeodomain-like"/>
    <property type="match status" value="1"/>
</dbReference>
<name>A0A917W3P8_9BACL</name>
<dbReference type="Pfam" id="PF00440">
    <property type="entry name" value="TetR_N"/>
    <property type="match status" value="1"/>
</dbReference>
<evidence type="ECO:0000256" key="1">
    <source>
        <dbReference type="ARBA" id="ARBA00023015"/>
    </source>
</evidence>
<keyword evidence="2 4" id="KW-0238">DNA-binding</keyword>
<evidence type="ECO:0000259" key="5">
    <source>
        <dbReference type="PROSITE" id="PS50977"/>
    </source>
</evidence>
<dbReference type="FunFam" id="1.10.10.60:FF:000141">
    <property type="entry name" value="TetR family transcriptional regulator"/>
    <property type="match status" value="1"/>
</dbReference>
<feature type="domain" description="HTH tetR-type" evidence="5">
    <location>
        <begin position="8"/>
        <end position="68"/>
    </location>
</feature>
<evidence type="ECO:0000313" key="6">
    <source>
        <dbReference type="EMBL" id="GGL64469.1"/>
    </source>
</evidence>
<keyword evidence="7" id="KW-1185">Reference proteome</keyword>
<dbReference type="SUPFAM" id="SSF48498">
    <property type="entry name" value="Tetracyclin repressor-like, C-terminal domain"/>
    <property type="match status" value="1"/>
</dbReference>
<dbReference type="PRINTS" id="PR00455">
    <property type="entry name" value="HTHTETR"/>
</dbReference>
<comment type="caution">
    <text evidence="6">The sequence shown here is derived from an EMBL/GenBank/DDBJ whole genome shotgun (WGS) entry which is preliminary data.</text>
</comment>
<protein>
    <submittedName>
        <fullName evidence="6">AcrR family transcriptional regulator</fullName>
    </submittedName>
</protein>
<dbReference type="Proteomes" id="UP000654670">
    <property type="component" value="Unassembled WGS sequence"/>
</dbReference>
<gene>
    <name evidence="6" type="ORF">GCM10007968_30470</name>
</gene>
<evidence type="ECO:0000256" key="4">
    <source>
        <dbReference type="PROSITE-ProRule" id="PRU00335"/>
    </source>
</evidence>
<keyword evidence="1" id="KW-0805">Transcription regulation</keyword>
<reference evidence="6" key="1">
    <citation type="journal article" date="2014" name="Int. J. Syst. Evol. Microbiol.">
        <title>Complete genome sequence of Corynebacterium casei LMG S-19264T (=DSM 44701T), isolated from a smear-ripened cheese.</title>
        <authorList>
            <consortium name="US DOE Joint Genome Institute (JGI-PGF)"/>
            <person name="Walter F."/>
            <person name="Albersmeier A."/>
            <person name="Kalinowski J."/>
            <person name="Ruckert C."/>
        </authorList>
    </citation>
    <scope>NUCLEOTIDE SEQUENCE</scope>
    <source>
        <strain evidence="6">JCM 15325</strain>
    </source>
</reference>
<reference evidence="6" key="2">
    <citation type="submission" date="2020-09" db="EMBL/GenBank/DDBJ databases">
        <authorList>
            <person name="Sun Q."/>
            <person name="Ohkuma M."/>
        </authorList>
    </citation>
    <scope>NUCLEOTIDE SEQUENCE</scope>
    <source>
        <strain evidence="6">JCM 15325</strain>
    </source>
</reference>
<dbReference type="EMBL" id="BMOK01000019">
    <property type="protein sequence ID" value="GGL64469.1"/>
    <property type="molecule type" value="Genomic_DNA"/>
</dbReference>
<dbReference type="GO" id="GO:0003677">
    <property type="term" value="F:DNA binding"/>
    <property type="evidence" value="ECO:0007669"/>
    <property type="project" value="UniProtKB-UniRule"/>
</dbReference>
<evidence type="ECO:0000256" key="3">
    <source>
        <dbReference type="ARBA" id="ARBA00023163"/>
    </source>
</evidence>
<dbReference type="PANTHER" id="PTHR30328:SF54">
    <property type="entry name" value="HTH-TYPE TRANSCRIPTIONAL REPRESSOR SCO4008"/>
    <property type="match status" value="1"/>
</dbReference>
<sequence>MNPGEGKTMRRNKIINAAEKLFFSKGYERSTMDDIAREAHFSKRTVYAYFNSKEQLHFEVMIRGYRQLIAMLKKEGKKTNDRPADGRLEQMADTFYQFSTDFPDYFAAIFSYENGESDFQKGIPDQSREECYKLGEDIFGMLTGLLREGQEEGIFRNDLDPVKTAIVLWSCMVGVFHTSKVKANYFQNYHHTSSKDLFSGAFQMMIRSIQNEGGGSPE</sequence>
<accession>A0A917W3P8</accession>
<dbReference type="RefSeq" id="WP_229727645.1">
    <property type="nucleotide sequence ID" value="NZ_BMOK01000019.1"/>
</dbReference>
<organism evidence="6 7">
    <name type="scientific">Sporolactobacillus putidus</name>
    <dbReference type="NCBI Taxonomy" id="492735"/>
    <lineage>
        <taxon>Bacteria</taxon>
        <taxon>Bacillati</taxon>
        <taxon>Bacillota</taxon>
        <taxon>Bacilli</taxon>
        <taxon>Bacillales</taxon>
        <taxon>Sporolactobacillaceae</taxon>
        <taxon>Sporolactobacillus</taxon>
    </lineage>
</organism>
<dbReference type="InterPro" id="IPR050109">
    <property type="entry name" value="HTH-type_TetR-like_transc_reg"/>
</dbReference>
<evidence type="ECO:0000256" key="2">
    <source>
        <dbReference type="ARBA" id="ARBA00023125"/>
    </source>
</evidence>
<dbReference type="Gene3D" id="1.10.357.10">
    <property type="entry name" value="Tetracycline Repressor, domain 2"/>
    <property type="match status" value="1"/>
</dbReference>
<dbReference type="PANTHER" id="PTHR30328">
    <property type="entry name" value="TRANSCRIPTIONAL REPRESSOR"/>
    <property type="match status" value="1"/>
</dbReference>
<dbReference type="GO" id="GO:0045892">
    <property type="term" value="P:negative regulation of DNA-templated transcription"/>
    <property type="evidence" value="ECO:0007669"/>
    <property type="project" value="UniProtKB-ARBA"/>
</dbReference>
<evidence type="ECO:0000313" key="7">
    <source>
        <dbReference type="Proteomes" id="UP000654670"/>
    </source>
</evidence>
<dbReference type="InterPro" id="IPR001647">
    <property type="entry name" value="HTH_TetR"/>
</dbReference>
<dbReference type="AlphaFoldDB" id="A0A917W3P8"/>
<feature type="DNA-binding region" description="H-T-H motif" evidence="4">
    <location>
        <begin position="31"/>
        <end position="50"/>
    </location>
</feature>
<dbReference type="Gene3D" id="1.10.10.60">
    <property type="entry name" value="Homeodomain-like"/>
    <property type="match status" value="1"/>
</dbReference>
<proteinExistence type="predicted"/>
<dbReference type="InterPro" id="IPR009057">
    <property type="entry name" value="Homeodomain-like_sf"/>
</dbReference>
<dbReference type="PROSITE" id="PS50977">
    <property type="entry name" value="HTH_TETR_2"/>
    <property type="match status" value="1"/>
</dbReference>
<keyword evidence="3" id="KW-0804">Transcription</keyword>